<evidence type="ECO:0000256" key="1">
    <source>
        <dbReference type="SAM" id="MobiDB-lite"/>
    </source>
</evidence>
<feature type="compositionally biased region" description="Basic residues" evidence="1">
    <location>
        <begin position="53"/>
        <end position="67"/>
    </location>
</feature>
<gene>
    <name evidence="2" type="ORF">Plil01_001855600</name>
</gene>
<feature type="region of interest" description="Disordered" evidence="1">
    <location>
        <begin position="39"/>
        <end position="73"/>
    </location>
</feature>
<organism evidence="2 3">
    <name type="scientific">Phytophthora lilii</name>
    <dbReference type="NCBI Taxonomy" id="2077276"/>
    <lineage>
        <taxon>Eukaryota</taxon>
        <taxon>Sar</taxon>
        <taxon>Stramenopiles</taxon>
        <taxon>Oomycota</taxon>
        <taxon>Peronosporomycetes</taxon>
        <taxon>Peronosporales</taxon>
        <taxon>Peronosporaceae</taxon>
        <taxon>Phytophthora</taxon>
    </lineage>
</organism>
<dbReference type="AlphaFoldDB" id="A0A9W7DDA1"/>
<dbReference type="OrthoDB" id="129604at2759"/>
<protein>
    <submittedName>
        <fullName evidence="2">Unnamed protein product</fullName>
    </submittedName>
</protein>
<dbReference type="Proteomes" id="UP001165083">
    <property type="component" value="Unassembled WGS sequence"/>
</dbReference>
<evidence type="ECO:0000313" key="3">
    <source>
        <dbReference type="Proteomes" id="UP001165083"/>
    </source>
</evidence>
<sequence>MSFLLGEGDQFASLGEVIEFIDAWEFGEAQGEDLQLNSSVQTGADSPNDVGVRRHSTSKSKKRKRRNLSSSSRLQQCKRAEILFLRKRVLELEEQMTELTNQRKCPRALLPRSEPVEVKSRWEELAEKHYRARLHAEEQNRSLKLFMASQVQATKALNAILQNQTKVQVRLAVRLGKASG</sequence>
<evidence type="ECO:0000313" key="2">
    <source>
        <dbReference type="EMBL" id="GMF65986.1"/>
    </source>
</evidence>
<accession>A0A9W7DDA1</accession>
<comment type="caution">
    <text evidence="2">The sequence shown here is derived from an EMBL/GenBank/DDBJ whole genome shotgun (WGS) entry which is preliminary data.</text>
</comment>
<keyword evidence="3" id="KW-1185">Reference proteome</keyword>
<dbReference type="EMBL" id="BSXW01012523">
    <property type="protein sequence ID" value="GMF65986.1"/>
    <property type="molecule type" value="Genomic_DNA"/>
</dbReference>
<name>A0A9W7DDA1_9STRA</name>
<proteinExistence type="predicted"/>
<reference evidence="2" key="1">
    <citation type="submission" date="2023-04" db="EMBL/GenBank/DDBJ databases">
        <title>Phytophthora lilii NBRC 32176.</title>
        <authorList>
            <person name="Ichikawa N."/>
            <person name="Sato H."/>
            <person name="Tonouchi N."/>
        </authorList>
    </citation>
    <scope>NUCLEOTIDE SEQUENCE</scope>
    <source>
        <strain evidence="2">NBRC 32176</strain>
    </source>
</reference>